<dbReference type="Pfam" id="PF13416">
    <property type="entry name" value="SBP_bac_8"/>
    <property type="match status" value="1"/>
</dbReference>
<dbReference type="CDD" id="cd13589">
    <property type="entry name" value="PBP2_polyamine_RpCGA009"/>
    <property type="match status" value="1"/>
</dbReference>
<accession>A0ABY5MHI1</accession>
<evidence type="ECO:0000256" key="2">
    <source>
        <dbReference type="ARBA" id="ARBA00022764"/>
    </source>
</evidence>
<keyword evidence="2" id="KW-0574">Periplasm</keyword>
<feature type="chain" id="PRO_5047429827" evidence="3">
    <location>
        <begin position="40"/>
        <end position="351"/>
    </location>
</feature>
<sequence>MTTSRTRSTLLSMPNRRTVLRAGGAALATSLAMPYLARAQDKVLYINTWGGPWEEAARAHLFDPFTAETGVEIRTVSPVSFAKLAQQVQTGVYEFDVTTLGGAELIRAGQAGIIEDWQEAPYEGALFENGVASHAFATVLAWRTDKYPEGPKNWADFWDVERFPGSRSLQRYPARVLPLALLADGVPVEDLYPLDVDRAFASLDKIKPHVLVWWTAGAQSTQILRDGEIDMIGIWHGRFFEAEEAGAPVAMTWNNGQIDRAYWVVAKDTPNAELARDFIAFATSAKPLAGFTVQGDYGPLNPAAYEFISSEEAQRMPTSEQNYPKVFEQDIANLGIDPSELSQRFEEWLAT</sequence>
<evidence type="ECO:0000256" key="3">
    <source>
        <dbReference type="SAM" id="SignalP"/>
    </source>
</evidence>
<evidence type="ECO:0000256" key="1">
    <source>
        <dbReference type="ARBA" id="ARBA00022729"/>
    </source>
</evidence>
<gene>
    <name evidence="4" type="primary">potD_1</name>
    <name evidence="4" type="ORF">NTH_00942</name>
</gene>
<dbReference type="InterPro" id="IPR006311">
    <property type="entry name" value="TAT_signal"/>
</dbReference>
<dbReference type="PROSITE" id="PS51318">
    <property type="entry name" value="TAT"/>
    <property type="match status" value="1"/>
</dbReference>
<reference evidence="4 5" key="1">
    <citation type="submission" date="2018-07" db="EMBL/GenBank/DDBJ databases">
        <title>Genome sequence of Nitratireductor thuwali#1536.</title>
        <authorList>
            <person name="Michoud G."/>
            <person name="Merlino G."/>
            <person name="Sefrji F.O."/>
            <person name="Daffonchio D."/>
        </authorList>
    </citation>
    <scope>NUCLEOTIDE SEQUENCE [LARGE SCALE GENOMIC DNA]</scope>
    <source>
        <strain evidence="5">Nit1536</strain>
    </source>
</reference>
<evidence type="ECO:0000313" key="5">
    <source>
        <dbReference type="Proteomes" id="UP001342418"/>
    </source>
</evidence>
<dbReference type="EMBL" id="CP030941">
    <property type="protein sequence ID" value="UUP16495.1"/>
    <property type="molecule type" value="Genomic_DNA"/>
</dbReference>
<evidence type="ECO:0000313" key="4">
    <source>
        <dbReference type="EMBL" id="UUP16495.1"/>
    </source>
</evidence>
<dbReference type="PANTHER" id="PTHR30222">
    <property type="entry name" value="SPERMIDINE/PUTRESCINE-BINDING PERIPLASMIC PROTEIN"/>
    <property type="match status" value="1"/>
</dbReference>
<dbReference type="SUPFAM" id="SSF53850">
    <property type="entry name" value="Periplasmic binding protein-like II"/>
    <property type="match status" value="1"/>
</dbReference>
<dbReference type="Gene3D" id="3.40.190.10">
    <property type="entry name" value="Periplasmic binding protein-like II"/>
    <property type="match status" value="2"/>
</dbReference>
<keyword evidence="5" id="KW-1185">Reference proteome</keyword>
<name>A0ABY5MHI1_9HYPH</name>
<keyword evidence="1 3" id="KW-0732">Signal</keyword>
<feature type="signal peptide" evidence="3">
    <location>
        <begin position="1"/>
        <end position="39"/>
    </location>
</feature>
<dbReference type="InterPro" id="IPR006059">
    <property type="entry name" value="SBP"/>
</dbReference>
<organism evidence="4 5">
    <name type="scientific">Nitratireductor thuwali</name>
    <dbReference type="NCBI Taxonomy" id="2267699"/>
    <lineage>
        <taxon>Bacteria</taxon>
        <taxon>Pseudomonadati</taxon>
        <taxon>Pseudomonadota</taxon>
        <taxon>Alphaproteobacteria</taxon>
        <taxon>Hyphomicrobiales</taxon>
        <taxon>Phyllobacteriaceae</taxon>
        <taxon>Nitratireductor</taxon>
    </lineage>
</organism>
<protein>
    <submittedName>
        <fullName evidence="4">Spermidine/putrescine-binding periplasmic protein</fullName>
    </submittedName>
</protein>
<dbReference type="Proteomes" id="UP001342418">
    <property type="component" value="Chromosome"/>
</dbReference>
<dbReference type="PANTHER" id="PTHR30222:SF2">
    <property type="entry name" value="ABC TRANSPORTER SUBSTRATE-BINDING PROTEIN"/>
    <property type="match status" value="1"/>
</dbReference>
<dbReference type="RefSeq" id="WP_338528913.1">
    <property type="nucleotide sequence ID" value="NZ_CP030941.1"/>
</dbReference>
<proteinExistence type="predicted"/>